<dbReference type="Proteomes" id="UP000320231">
    <property type="component" value="Chromosome"/>
</dbReference>
<gene>
    <name evidence="1" type="ORF">HSBAA_30080</name>
</gene>
<accession>A0A455U6E7</accession>
<dbReference type="KEGG" id="hsr:HSBAA_30080"/>
<reference evidence="1 2" key="1">
    <citation type="journal article" date="2019" name="Microbiol. Resour. Announc.">
        <title>Complete Genome Sequence of Halomonas sulfidaeris Strain Esulfide1 Isolated from a Metal Sulfide Rock at a Depth of 2,200 Meters, Obtained Using Nanopore Sequencing.</title>
        <authorList>
            <person name="Saito M."/>
            <person name="Nishigata A."/>
            <person name="Galipon J."/>
            <person name="Arakawa K."/>
        </authorList>
    </citation>
    <scope>NUCLEOTIDE SEQUENCE [LARGE SCALE GENOMIC DNA]</scope>
    <source>
        <strain evidence="1 2">ATCC BAA-803</strain>
    </source>
</reference>
<evidence type="ECO:0000313" key="1">
    <source>
        <dbReference type="EMBL" id="BBI61702.1"/>
    </source>
</evidence>
<dbReference type="AlphaFoldDB" id="A0A455U6E7"/>
<name>A0A455U6E7_9GAMM</name>
<organism evidence="1 2">
    <name type="scientific">Vreelandella sulfidaeris</name>
    <dbReference type="NCBI Taxonomy" id="115553"/>
    <lineage>
        <taxon>Bacteria</taxon>
        <taxon>Pseudomonadati</taxon>
        <taxon>Pseudomonadota</taxon>
        <taxon>Gammaproteobacteria</taxon>
        <taxon>Oceanospirillales</taxon>
        <taxon>Halomonadaceae</taxon>
        <taxon>Vreelandella</taxon>
    </lineage>
</organism>
<dbReference type="EMBL" id="AP019514">
    <property type="protein sequence ID" value="BBI61702.1"/>
    <property type="molecule type" value="Genomic_DNA"/>
</dbReference>
<evidence type="ECO:0000313" key="2">
    <source>
        <dbReference type="Proteomes" id="UP000320231"/>
    </source>
</evidence>
<proteinExistence type="predicted"/>
<sequence length="60" mass="7286">MVIPGNKRHQRYKMREVSNKIMILKDLLEDYEMLTKDDKRRRGIHSTFNELQKQLLKQGI</sequence>
<protein>
    <submittedName>
        <fullName evidence="1">Uncharacterized protein</fullName>
    </submittedName>
</protein>